<evidence type="ECO:0000313" key="4">
    <source>
        <dbReference type="Proteomes" id="UP001107558"/>
    </source>
</evidence>
<keyword evidence="4" id="KW-1185">Reference proteome</keyword>
<evidence type="ECO:0000256" key="2">
    <source>
        <dbReference type="SAM" id="Phobius"/>
    </source>
</evidence>
<accession>A0A9J6CNG2</accession>
<sequence length="675" mass="79262">MGKIIKIFVIFVLINKVASLTWLFKDDENFDSVYYNSIPKLYKMDNFDECSKTTYPTDFPKQYCIINVNIVSKDDEKKISELKKFSQSKKFRFNHLLLKHGVCMNSCLNLHTAMKDNFDSYLNDKRVFSEAPLAEGRKIMLNKLANVCINKELMDYYGVKAETSVDYCVYDDLTHDNYNKLFFIFVFGFIFMSTIAAVYEIYKDRPKVSKKLENWKRVRRYLTAYSIKRNWQALISDNVPNLELDNELNIVRLCGIKIFLMFLFVISQVYRQITAMPFSNPINIEKNINRFYYNIFNEENVVNMFFTISGICASFFIITRVNTFKARFYKYFLDVFNIKQDQTFPLSAFFSIVLATIFPYLSNAPFWRHVTLNDMSNCRVNWRYNILLVHNYIKQDQMCLESTWIFAAELHLMIFSVILLLLAIKFPKYAKYVFGTSLIASFSVIGYRIYSKKLTPYAIITPEMLRNNHLTNNEKFHEIFYSSHMNVGNFLIGLIFGYLLFNKSSCLEKFKSKTITIVSIFLYFLVPPTLKFILQSNYIKSTIVTALFGSYMKHHDGLFLTLILLNLVFKKDNAECCKNFYTLSIFKFCEKLFLSAFFTQIIMTKVFLGNTRSLIELSIINVFSYSCAIFITSYILAICVHVLIQLPMVNSREKTEEPEKTEISKETLEEEKKTQ</sequence>
<dbReference type="OrthoDB" id="10265389at2759"/>
<feature type="transmembrane region" description="Helical" evidence="2">
    <location>
        <begin position="181"/>
        <end position="202"/>
    </location>
</feature>
<name>A0A9J6CNG2_POLVA</name>
<feature type="transmembrane region" description="Helical" evidence="2">
    <location>
        <begin position="250"/>
        <end position="270"/>
    </location>
</feature>
<feature type="transmembrane region" description="Helical" evidence="2">
    <location>
        <begin position="580"/>
        <end position="602"/>
    </location>
</feature>
<feature type="transmembrane region" description="Helical" evidence="2">
    <location>
        <begin position="343"/>
        <end position="361"/>
    </location>
</feature>
<keyword evidence="2" id="KW-1133">Transmembrane helix</keyword>
<dbReference type="InterPro" id="IPR052728">
    <property type="entry name" value="O2_lipid_transport_reg"/>
</dbReference>
<feature type="transmembrane region" description="Helical" evidence="2">
    <location>
        <begin position="479"/>
        <end position="501"/>
    </location>
</feature>
<keyword evidence="2" id="KW-0472">Membrane</keyword>
<feature type="transmembrane region" description="Helical" evidence="2">
    <location>
        <begin position="513"/>
        <end position="534"/>
    </location>
</feature>
<dbReference type="PANTHER" id="PTHR11161">
    <property type="entry name" value="O-ACYLTRANSFERASE"/>
    <property type="match status" value="1"/>
</dbReference>
<dbReference type="Proteomes" id="UP001107558">
    <property type="component" value="Chromosome 1"/>
</dbReference>
<organism evidence="3 4">
    <name type="scientific">Polypedilum vanderplanki</name>
    <name type="common">Sleeping chironomid midge</name>
    <dbReference type="NCBI Taxonomy" id="319348"/>
    <lineage>
        <taxon>Eukaryota</taxon>
        <taxon>Metazoa</taxon>
        <taxon>Ecdysozoa</taxon>
        <taxon>Arthropoda</taxon>
        <taxon>Hexapoda</taxon>
        <taxon>Insecta</taxon>
        <taxon>Pterygota</taxon>
        <taxon>Neoptera</taxon>
        <taxon>Endopterygota</taxon>
        <taxon>Diptera</taxon>
        <taxon>Nematocera</taxon>
        <taxon>Chironomoidea</taxon>
        <taxon>Chironomidae</taxon>
        <taxon>Chironominae</taxon>
        <taxon>Polypedilum</taxon>
        <taxon>Polypedilum</taxon>
    </lineage>
</organism>
<evidence type="ECO:0000256" key="1">
    <source>
        <dbReference type="SAM" id="MobiDB-lite"/>
    </source>
</evidence>
<comment type="caution">
    <text evidence="3">The sequence shown here is derived from an EMBL/GenBank/DDBJ whole genome shotgun (WGS) entry which is preliminary data.</text>
</comment>
<reference evidence="3" key="1">
    <citation type="submission" date="2021-03" db="EMBL/GenBank/DDBJ databases">
        <title>Chromosome level genome of the anhydrobiotic midge Polypedilum vanderplanki.</title>
        <authorList>
            <person name="Yoshida Y."/>
            <person name="Kikawada T."/>
            <person name="Gusev O."/>
        </authorList>
    </citation>
    <scope>NUCLEOTIDE SEQUENCE</scope>
    <source>
        <strain evidence="3">NIAS01</strain>
        <tissue evidence="3">Whole body or cell culture</tissue>
    </source>
</reference>
<feature type="region of interest" description="Disordered" evidence="1">
    <location>
        <begin position="654"/>
        <end position="675"/>
    </location>
</feature>
<feature type="transmembrane region" description="Helical" evidence="2">
    <location>
        <begin position="404"/>
        <end position="422"/>
    </location>
</feature>
<feature type="transmembrane region" description="Helical" evidence="2">
    <location>
        <begin position="622"/>
        <end position="644"/>
    </location>
</feature>
<gene>
    <name evidence="3" type="ORF">PVAND_013041</name>
</gene>
<feature type="transmembrane region" description="Helical" evidence="2">
    <location>
        <begin position="546"/>
        <end position="568"/>
    </location>
</feature>
<dbReference type="PANTHER" id="PTHR11161:SF22">
    <property type="entry name" value="ACYLTRANSFERASE 3 DOMAIN-CONTAINING PROTEIN-RELATED"/>
    <property type="match status" value="1"/>
</dbReference>
<proteinExistence type="predicted"/>
<dbReference type="EMBL" id="JADBJN010000001">
    <property type="protein sequence ID" value="KAG5683777.1"/>
    <property type="molecule type" value="Genomic_DNA"/>
</dbReference>
<feature type="transmembrane region" description="Helical" evidence="2">
    <location>
        <begin position="429"/>
        <end position="450"/>
    </location>
</feature>
<feature type="transmembrane region" description="Helical" evidence="2">
    <location>
        <begin position="301"/>
        <end position="322"/>
    </location>
</feature>
<keyword evidence="2" id="KW-0812">Transmembrane</keyword>
<dbReference type="AlphaFoldDB" id="A0A9J6CNG2"/>
<protein>
    <submittedName>
        <fullName evidence="3">Uncharacterized protein</fullName>
    </submittedName>
</protein>
<evidence type="ECO:0000313" key="3">
    <source>
        <dbReference type="EMBL" id="KAG5683777.1"/>
    </source>
</evidence>
<feature type="transmembrane region" description="Helical" evidence="2">
    <location>
        <begin position="7"/>
        <end position="24"/>
    </location>
</feature>